<dbReference type="GO" id="GO:0004455">
    <property type="term" value="F:ketol-acid reductoisomerase activity"/>
    <property type="evidence" value="ECO:0007669"/>
    <property type="project" value="TreeGrafter"/>
</dbReference>
<dbReference type="Gene3D" id="3.40.50.720">
    <property type="entry name" value="NAD(P)-binding Rossmann-like Domain"/>
    <property type="match status" value="1"/>
</dbReference>
<dbReference type="GO" id="GO:0005829">
    <property type="term" value="C:cytosol"/>
    <property type="evidence" value="ECO:0007669"/>
    <property type="project" value="TreeGrafter"/>
</dbReference>
<dbReference type="InterPro" id="IPR013116">
    <property type="entry name" value="KARI_N"/>
</dbReference>
<evidence type="ECO:0000313" key="2">
    <source>
        <dbReference type="EMBL" id="SVB38046.1"/>
    </source>
</evidence>
<dbReference type="GO" id="GO:0009099">
    <property type="term" value="P:L-valine biosynthetic process"/>
    <property type="evidence" value="ECO:0007669"/>
    <property type="project" value="TreeGrafter"/>
</dbReference>
<dbReference type="InterPro" id="IPR013023">
    <property type="entry name" value="KARI"/>
</dbReference>
<evidence type="ECO:0000259" key="1">
    <source>
        <dbReference type="PROSITE" id="PS51850"/>
    </source>
</evidence>
<dbReference type="PANTHER" id="PTHR21371">
    <property type="entry name" value="KETOL-ACID REDUCTOISOMERASE, MITOCHONDRIAL"/>
    <property type="match status" value="1"/>
</dbReference>
<sequence>MFYEKDADVGLIKSKKIAIFGFGSQGHAHALNLKDSGVKEVAVALREGSSSKKKAESQGLRVMSLSDSAEWADVVMILTPDELQAQIYKNH</sequence>
<name>A0A382DHS0_9ZZZZ</name>
<gene>
    <name evidence="2" type="ORF">METZ01_LOCUS190900</name>
</gene>
<protein>
    <recommendedName>
        <fullName evidence="1">KARI N-terminal Rossmann domain-containing protein</fullName>
    </recommendedName>
</protein>
<dbReference type="PROSITE" id="PS51850">
    <property type="entry name" value="KARI_N"/>
    <property type="match status" value="1"/>
</dbReference>
<feature type="domain" description="KARI N-terminal Rossmann" evidence="1">
    <location>
        <begin position="1"/>
        <end position="91"/>
    </location>
</feature>
<dbReference type="EMBL" id="UINC01039490">
    <property type="protein sequence ID" value="SVB38046.1"/>
    <property type="molecule type" value="Genomic_DNA"/>
</dbReference>
<dbReference type="InterPro" id="IPR036291">
    <property type="entry name" value="NAD(P)-bd_dom_sf"/>
</dbReference>
<dbReference type="GO" id="GO:0009097">
    <property type="term" value="P:isoleucine biosynthetic process"/>
    <property type="evidence" value="ECO:0007669"/>
    <property type="project" value="TreeGrafter"/>
</dbReference>
<accession>A0A382DHS0</accession>
<reference evidence="2" key="1">
    <citation type="submission" date="2018-05" db="EMBL/GenBank/DDBJ databases">
        <authorList>
            <person name="Lanie J.A."/>
            <person name="Ng W.-L."/>
            <person name="Kazmierczak K.M."/>
            <person name="Andrzejewski T.M."/>
            <person name="Davidsen T.M."/>
            <person name="Wayne K.J."/>
            <person name="Tettelin H."/>
            <person name="Glass J.I."/>
            <person name="Rusch D."/>
            <person name="Podicherti R."/>
            <person name="Tsui H.-C.T."/>
            <person name="Winkler M.E."/>
        </authorList>
    </citation>
    <scope>NUCLEOTIDE SEQUENCE</scope>
</reference>
<proteinExistence type="predicted"/>
<feature type="non-terminal residue" evidence="2">
    <location>
        <position position="91"/>
    </location>
</feature>
<dbReference type="Pfam" id="PF07991">
    <property type="entry name" value="KARI_N"/>
    <property type="match status" value="1"/>
</dbReference>
<dbReference type="AlphaFoldDB" id="A0A382DHS0"/>
<dbReference type="PANTHER" id="PTHR21371:SF1">
    <property type="entry name" value="KETOL-ACID REDUCTOISOMERASE, MITOCHONDRIAL"/>
    <property type="match status" value="1"/>
</dbReference>
<dbReference type="SUPFAM" id="SSF51735">
    <property type="entry name" value="NAD(P)-binding Rossmann-fold domains"/>
    <property type="match status" value="1"/>
</dbReference>
<organism evidence="2">
    <name type="scientific">marine metagenome</name>
    <dbReference type="NCBI Taxonomy" id="408172"/>
    <lineage>
        <taxon>unclassified sequences</taxon>
        <taxon>metagenomes</taxon>
        <taxon>ecological metagenomes</taxon>
    </lineage>
</organism>